<protein>
    <submittedName>
        <fullName evidence="2">Uncharacterized protein</fullName>
    </submittedName>
</protein>
<dbReference type="InParanoid" id="G3H1P8"/>
<dbReference type="EMBL" id="JH000108">
    <property type="protein sequence ID" value="EGW06440.1"/>
    <property type="molecule type" value="Genomic_DNA"/>
</dbReference>
<sequence length="59" mass="6934">MPRELAKAQECSRHWEEDSLNEGQHLAKKQEPWEFEREDVQKYPSRGHSNGGRCALESH</sequence>
<gene>
    <name evidence="2" type="ORF">I79_004080</name>
</gene>
<reference evidence="3" key="1">
    <citation type="journal article" date="2011" name="Nat. Biotechnol.">
        <title>The genomic sequence of the Chinese hamster ovary (CHO)-K1 cell line.</title>
        <authorList>
            <person name="Xu X."/>
            <person name="Nagarajan H."/>
            <person name="Lewis N.E."/>
            <person name="Pan S."/>
            <person name="Cai Z."/>
            <person name="Liu X."/>
            <person name="Chen W."/>
            <person name="Xie M."/>
            <person name="Wang W."/>
            <person name="Hammond S."/>
            <person name="Andersen M.R."/>
            <person name="Neff N."/>
            <person name="Passarelli B."/>
            <person name="Koh W."/>
            <person name="Fan H.C."/>
            <person name="Wang J."/>
            <person name="Gui Y."/>
            <person name="Lee K.H."/>
            <person name="Betenbaugh M.J."/>
            <person name="Quake S.R."/>
            <person name="Famili I."/>
            <person name="Palsson B.O."/>
            <person name="Wang J."/>
        </authorList>
    </citation>
    <scope>NUCLEOTIDE SEQUENCE [LARGE SCALE GENOMIC DNA]</scope>
    <source>
        <strain evidence="3">CHO K1 cell line</strain>
    </source>
</reference>
<evidence type="ECO:0000256" key="1">
    <source>
        <dbReference type="SAM" id="MobiDB-lite"/>
    </source>
</evidence>
<proteinExistence type="predicted"/>
<feature type="compositionally biased region" description="Basic and acidic residues" evidence="1">
    <location>
        <begin position="1"/>
        <end position="17"/>
    </location>
</feature>
<dbReference type="Proteomes" id="UP000001075">
    <property type="component" value="Unassembled WGS sequence"/>
</dbReference>
<feature type="region of interest" description="Disordered" evidence="1">
    <location>
        <begin position="1"/>
        <end position="59"/>
    </location>
</feature>
<accession>G3H1P8</accession>
<evidence type="ECO:0000313" key="2">
    <source>
        <dbReference type="EMBL" id="EGW06440.1"/>
    </source>
</evidence>
<organism evidence="2 3">
    <name type="scientific">Cricetulus griseus</name>
    <name type="common">Chinese hamster</name>
    <name type="synonym">Cricetulus barabensis griseus</name>
    <dbReference type="NCBI Taxonomy" id="10029"/>
    <lineage>
        <taxon>Eukaryota</taxon>
        <taxon>Metazoa</taxon>
        <taxon>Chordata</taxon>
        <taxon>Craniata</taxon>
        <taxon>Vertebrata</taxon>
        <taxon>Euteleostomi</taxon>
        <taxon>Mammalia</taxon>
        <taxon>Eutheria</taxon>
        <taxon>Euarchontoglires</taxon>
        <taxon>Glires</taxon>
        <taxon>Rodentia</taxon>
        <taxon>Myomorpha</taxon>
        <taxon>Muroidea</taxon>
        <taxon>Cricetidae</taxon>
        <taxon>Cricetinae</taxon>
        <taxon>Cricetulus</taxon>
    </lineage>
</organism>
<dbReference type="AlphaFoldDB" id="G3H1P8"/>
<feature type="compositionally biased region" description="Basic and acidic residues" evidence="1">
    <location>
        <begin position="28"/>
        <end position="41"/>
    </location>
</feature>
<name>G3H1P8_CRIGR</name>
<evidence type="ECO:0000313" key="3">
    <source>
        <dbReference type="Proteomes" id="UP000001075"/>
    </source>
</evidence>